<accession>A0A5B7YBE3</accession>
<comment type="subcellular location">
    <subcellularLocation>
        <location evidence="1">Cell membrane</location>
        <topology evidence="1">Multi-pass membrane protein</topology>
    </subcellularLocation>
</comment>
<evidence type="ECO:0000256" key="1">
    <source>
        <dbReference type="ARBA" id="ARBA00004651"/>
    </source>
</evidence>
<feature type="transmembrane region" description="Helical" evidence="6">
    <location>
        <begin position="142"/>
        <end position="167"/>
    </location>
</feature>
<evidence type="ECO:0000313" key="9">
    <source>
        <dbReference type="Proteomes" id="UP000304912"/>
    </source>
</evidence>
<dbReference type="InterPro" id="IPR018076">
    <property type="entry name" value="T2SS_GspF_dom"/>
</dbReference>
<protein>
    <submittedName>
        <fullName evidence="8">Type II secretion system F family protein</fullName>
    </submittedName>
</protein>
<dbReference type="Proteomes" id="UP000304912">
    <property type="component" value="Chromosome"/>
</dbReference>
<organism evidence="8 9">
    <name type="scientific">Salinimonas iocasae</name>
    <dbReference type="NCBI Taxonomy" id="2572577"/>
    <lineage>
        <taxon>Bacteria</taxon>
        <taxon>Pseudomonadati</taxon>
        <taxon>Pseudomonadota</taxon>
        <taxon>Gammaproteobacteria</taxon>
        <taxon>Alteromonadales</taxon>
        <taxon>Alteromonadaceae</taxon>
        <taxon>Alteromonas/Salinimonas group</taxon>
        <taxon>Salinimonas</taxon>
    </lineage>
</organism>
<proteinExistence type="predicted"/>
<dbReference type="OrthoDB" id="9810662at2"/>
<keyword evidence="5 6" id="KW-0472">Membrane</keyword>
<reference evidence="8 9" key="1">
    <citation type="submission" date="2019-04" db="EMBL/GenBank/DDBJ databases">
        <title>Salinimonas iocasae sp. nov., a halophilic bacterium isolated from the outer tube casing of tubeworms in Okinawa Trough.</title>
        <authorList>
            <person name="Zhang H."/>
            <person name="Wang H."/>
            <person name="Li C."/>
        </authorList>
    </citation>
    <scope>NUCLEOTIDE SEQUENCE [LARGE SCALE GENOMIC DNA]</scope>
    <source>
        <strain evidence="8 9">KX18D6</strain>
    </source>
</reference>
<gene>
    <name evidence="8" type="ORF">FBQ74_04780</name>
</gene>
<feature type="transmembrane region" description="Helical" evidence="6">
    <location>
        <begin position="20"/>
        <end position="41"/>
    </location>
</feature>
<dbReference type="AlphaFoldDB" id="A0A5B7YBE3"/>
<feature type="transmembrane region" description="Helical" evidence="6">
    <location>
        <begin position="118"/>
        <end position="136"/>
    </location>
</feature>
<evidence type="ECO:0000313" key="8">
    <source>
        <dbReference type="EMBL" id="QCZ92838.1"/>
    </source>
</evidence>
<feature type="transmembrane region" description="Helical" evidence="6">
    <location>
        <begin position="293"/>
        <end position="314"/>
    </location>
</feature>
<keyword evidence="3 6" id="KW-0812">Transmembrane</keyword>
<evidence type="ECO:0000259" key="7">
    <source>
        <dbReference type="Pfam" id="PF00482"/>
    </source>
</evidence>
<evidence type="ECO:0000256" key="3">
    <source>
        <dbReference type="ARBA" id="ARBA00022692"/>
    </source>
</evidence>
<dbReference type="PANTHER" id="PTHR35007">
    <property type="entry name" value="INTEGRAL MEMBRANE PROTEIN-RELATED"/>
    <property type="match status" value="1"/>
</dbReference>
<dbReference type="Pfam" id="PF00482">
    <property type="entry name" value="T2SSF"/>
    <property type="match status" value="1"/>
</dbReference>
<keyword evidence="2" id="KW-1003">Cell membrane</keyword>
<evidence type="ECO:0000256" key="5">
    <source>
        <dbReference type="ARBA" id="ARBA00023136"/>
    </source>
</evidence>
<dbReference type="PANTHER" id="PTHR35007:SF2">
    <property type="entry name" value="PILUS ASSEMBLE PROTEIN"/>
    <property type="match status" value="1"/>
</dbReference>
<evidence type="ECO:0000256" key="4">
    <source>
        <dbReference type="ARBA" id="ARBA00022989"/>
    </source>
</evidence>
<dbReference type="GO" id="GO:0005886">
    <property type="term" value="C:plasma membrane"/>
    <property type="evidence" value="ECO:0007669"/>
    <property type="project" value="UniProtKB-SubCell"/>
</dbReference>
<dbReference type="KEGG" id="salk:FBQ74_04780"/>
<evidence type="ECO:0000256" key="6">
    <source>
        <dbReference type="SAM" id="Phobius"/>
    </source>
</evidence>
<feature type="domain" description="Type II secretion system protein GspF" evidence="7">
    <location>
        <begin position="181"/>
        <end position="308"/>
    </location>
</feature>
<evidence type="ECO:0000256" key="2">
    <source>
        <dbReference type="ARBA" id="ARBA00022475"/>
    </source>
</evidence>
<dbReference type="RefSeq" id="WP_139755587.1">
    <property type="nucleotide sequence ID" value="NZ_CP039852.1"/>
</dbReference>
<keyword evidence="9" id="KW-1185">Reference proteome</keyword>
<dbReference type="EMBL" id="CP039852">
    <property type="protein sequence ID" value="QCZ92838.1"/>
    <property type="molecule type" value="Genomic_DNA"/>
</dbReference>
<sequence length="324" mass="36066">MEYLRGLLYSFTSNENTVTMAVLGIALMAGLMLAAAMYYLISGAYSPIRRQVLRMRSATVNSPTEPNYKHYLESTLTKVGGSSIFEGALKKDQETRKLLIHAGFHSENALKIYYSLRLLSLLIGVALAMVIFRLFPDLSTMVSVYVILLIVGSFFILPGIALTKLAASRMRKLRRYFPDALDLLVVCCESGLGLLESFQRVSNELRAVHPYLAHELGLVVKKVKVGIPLSQSLEEFGHRTGLEDIRGLNSVIVQSIKLGTGVAETIRVYADEYRDKRLQAAEEMAAKIAVKMIFPMMVCIWPSFFIVAIGPAALKVMEVWDKAF</sequence>
<keyword evidence="4 6" id="KW-1133">Transmembrane helix</keyword>
<name>A0A5B7YBE3_9ALTE</name>